<organism evidence="1">
    <name type="scientific">Citrobacter amalonaticus</name>
    <dbReference type="NCBI Taxonomy" id="35703"/>
    <lineage>
        <taxon>Bacteria</taxon>
        <taxon>Pseudomonadati</taxon>
        <taxon>Pseudomonadota</taxon>
        <taxon>Gammaproteobacteria</taxon>
        <taxon>Enterobacterales</taxon>
        <taxon>Enterobacteriaceae</taxon>
        <taxon>Citrobacter</taxon>
    </lineage>
</organism>
<sequence length="384" mass="43096">MWQSTEIASHRIIRSIFTLAMLVLFLNVASASATVIHCESQPRAITRYHAWPEIYKATEVNVDNIRMSLPLPLSEWAVIYTAENHVIDLDVGVCDIDGLSPRFTLLTATPAIAHQGNDYIYATNVPGIGISVAESFRARYHSLQPYPLTDRWDEATPYTHLYATIKYWKIPRQNIPSDAGALTVIGPEVGMVYEKSGYSFTSSETNRITREGRAYINDSRIIKATIFFQPPTCDIKSDHVSINMGDYDGTAVVSRWKDASFTIRCPASFDDRKHKIQFTMIPVTRVMDIRRGIIAPGTDDAHHYRIQLAWGDYQHQPSGDPAMPVRADRYVEAHELIKGYSEVDGLADSESGHTIRMAARAIRTSGDEIPGPISTVIQVIAYYR</sequence>
<reference evidence="1" key="1">
    <citation type="submission" date="2019-11" db="EMBL/GenBank/DDBJ databases">
        <authorList>
            <person name="Feng L."/>
        </authorList>
    </citation>
    <scope>NUCLEOTIDE SEQUENCE</scope>
    <source>
        <strain evidence="1">CAmalonaticusLFYP1</strain>
    </source>
</reference>
<name>A0A6N2UPI7_CITAM</name>
<dbReference type="Gene3D" id="2.60.40.3310">
    <property type="match status" value="1"/>
</dbReference>
<protein>
    <recommendedName>
        <fullName evidence="2">Fimbrial protein</fullName>
    </recommendedName>
</protein>
<gene>
    <name evidence="1" type="ORF">CALFYP1_03236</name>
</gene>
<proteinExistence type="predicted"/>
<dbReference type="SUPFAM" id="SSF49401">
    <property type="entry name" value="Bacterial adhesins"/>
    <property type="match status" value="1"/>
</dbReference>
<dbReference type="EMBL" id="CACRTI010000004">
    <property type="protein sequence ID" value="VYT20565.1"/>
    <property type="molecule type" value="Genomic_DNA"/>
</dbReference>
<dbReference type="InterPro" id="IPR008966">
    <property type="entry name" value="Adhesion_dom_sf"/>
</dbReference>
<dbReference type="AlphaFoldDB" id="A0A6N2UPI7"/>
<evidence type="ECO:0000313" key="1">
    <source>
        <dbReference type="EMBL" id="VYT20565.1"/>
    </source>
</evidence>
<accession>A0A6N2UPI7</accession>
<evidence type="ECO:0008006" key="2">
    <source>
        <dbReference type="Google" id="ProtNLM"/>
    </source>
</evidence>